<evidence type="ECO:0000313" key="2">
    <source>
        <dbReference type="Proteomes" id="UP001283361"/>
    </source>
</evidence>
<comment type="caution">
    <text evidence="1">The sequence shown here is derived from an EMBL/GenBank/DDBJ whole genome shotgun (WGS) entry which is preliminary data.</text>
</comment>
<gene>
    <name evidence="1" type="ORF">RRG08_062560</name>
</gene>
<protein>
    <submittedName>
        <fullName evidence="1">Uncharacterized protein</fullName>
    </submittedName>
</protein>
<name>A0AAE1ANF4_9GAST</name>
<accession>A0AAE1ANF4</accession>
<keyword evidence="2" id="KW-1185">Reference proteome</keyword>
<sequence length="116" mass="13459">MERVLRDRIVWRVVSPRSHRVSHGASVERPYCLEGRVSPLTPRLPWTSVERPYCLQGRVSLAHTASPMERVLRDRIVWRVVSPRSHRVSHGVSVERPYCLEGRVSPLTPRLPWSEC</sequence>
<dbReference type="EMBL" id="JAWDGP010001549">
    <property type="protein sequence ID" value="KAK3790326.1"/>
    <property type="molecule type" value="Genomic_DNA"/>
</dbReference>
<organism evidence="1 2">
    <name type="scientific">Elysia crispata</name>
    <name type="common">lettuce slug</name>
    <dbReference type="NCBI Taxonomy" id="231223"/>
    <lineage>
        <taxon>Eukaryota</taxon>
        <taxon>Metazoa</taxon>
        <taxon>Spiralia</taxon>
        <taxon>Lophotrochozoa</taxon>
        <taxon>Mollusca</taxon>
        <taxon>Gastropoda</taxon>
        <taxon>Heterobranchia</taxon>
        <taxon>Euthyneura</taxon>
        <taxon>Panpulmonata</taxon>
        <taxon>Sacoglossa</taxon>
        <taxon>Placobranchoidea</taxon>
        <taxon>Plakobranchidae</taxon>
        <taxon>Elysia</taxon>
    </lineage>
</organism>
<evidence type="ECO:0000313" key="1">
    <source>
        <dbReference type="EMBL" id="KAK3790326.1"/>
    </source>
</evidence>
<dbReference type="Proteomes" id="UP001283361">
    <property type="component" value="Unassembled WGS sequence"/>
</dbReference>
<reference evidence="1" key="1">
    <citation type="journal article" date="2023" name="G3 (Bethesda)">
        <title>A reference genome for the long-term kleptoplast-retaining sea slug Elysia crispata morphotype clarki.</title>
        <authorList>
            <person name="Eastman K.E."/>
            <person name="Pendleton A.L."/>
            <person name="Shaikh M.A."/>
            <person name="Suttiyut T."/>
            <person name="Ogas R."/>
            <person name="Tomko P."/>
            <person name="Gavelis G."/>
            <person name="Widhalm J.R."/>
            <person name="Wisecaver J.H."/>
        </authorList>
    </citation>
    <scope>NUCLEOTIDE SEQUENCE</scope>
    <source>
        <strain evidence="1">ECLA1</strain>
    </source>
</reference>
<proteinExistence type="predicted"/>
<dbReference type="AlphaFoldDB" id="A0AAE1ANF4"/>